<keyword evidence="2" id="KW-1185">Reference proteome</keyword>
<name>A0A2K1ZVT0_POPTR</name>
<sequence length="75" mass="8803">MKEDWNSIVSELLCSFLPFLCCCSLVFDQIVNRLHQTLTGFYLIPSFSTLFVKSIRGIAELHWFKYYVSLPHDKL</sequence>
<protein>
    <submittedName>
        <fullName evidence="1">Uncharacterized protein</fullName>
    </submittedName>
</protein>
<gene>
    <name evidence="1" type="ORF">POPTR_006G026400</name>
</gene>
<proteinExistence type="predicted"/>
<reference evidence="1 2" key="1">
    <citation type="journal article" date="2006" name="Science">
        <title>The genome of black cottonwood, Populus trichocarpa (Torr. &amp; Gray).</title>
        <authorList>
            <person name="Tuskan G.A."/>
            <person name="Difazio S."/>
            <person name="Jansson S."/>
            <person name="Bohlmann J."/>
            <person name="Grigoriev I."/>
            <person name="Hellsten U."/>
            <person name="Putnam N."/>
            <person name="Ralph S."/>
            <person name="Rombauts S."/>
            <person name="Salamov A."/>
            <person name="Schein J."/>
            <person name="Sterck L."/>
            <person name="Aerts A."/>
            <person name="Bhalerao R.R."/>
            <person name="Bhalerao R.P."/>
            <person name="Blaudez D."/>
            <person name="Boerjan W."/>
            <person name="Brun A."/>
            <person name="Brunner A."/>
            <person name="Busov V."/>
            <person name="Campbell M."/>
            <person name="Carlson J."/>
            <person name="Chalot M."/>
            <person name="Chapman J."/>
            <person name="Chen G.L."/>
            <person name="Cooper D."/>
            <person name="Coutinho P.M."/>
            <person name="Couturier J."/>
            <person name="Covert S."/>
            <person name="Cronk Q."/>
            <person name="Cunningham R."/>
            <person name="Davis J."/>
            <person name="Degroeve S."/>
            <person name="Dejardin A."/>
            <person name="Depamphilis C."/>
            <person name="Detter J."/>
            <person name="Dirks B."/>
            <person name="Dubchak I."/>
            <person name="Duplessis S."/>
            <person name="Ehlting J."/>
            <person name="Ellis B."/>
            <person name="Gendler K."/>
            <person name="Goodstein D."/>
            <person name="Gribskov M."/>
            <person name="Grimwood J."/>
            <person name="Groover A."/>
            <person name="Gunter L."/>
            <person name="Hamberger B."/>
            <person name="Heinze B."/>
            <person name="Helariutta Y."/>
            <person name="Henrissat B."/>
            <person name="Holligan D."/>
            <person name="Holt R."/>
            <person name="Huang W."/>
            <person name="Islam-Faridi N."/>
            <person name="Jones S."/>
            <person name="Jones-Rhoades M."/>
            <person name="Jorgensen R."/>
            <person name="Joshi C."/>
            <person name="Kangasjarvi J."/>
            <person name="Karlsson J."/>
            <person name="Kelleher C."/>
            <person name="Kirkpatrick R."/>
            <person name="Kirst M."/>
            <person name="Kohler A."/>
            <person name="Kalluri U."/>
            <person name="Larimer F."/>
            <person name="Leebens-Mack J."/>
            <person name="Leple J.C."/>
            <person name="Locascio P."/>
            <person name="Lou Y."/>
            <person name="Lucas S."/>
            <person name="Martin F."/>
            <person name="Montanini B."/>
            <person name="Napoli C."/>
            <person name="Nelson D.R."/>
            <person name="Nelson C."/>
            <person name="Nieminen K."/>
            <person name="Nilsson O."/>
            <person name="Pereda V."/>
            <person name="Peter G."/>
            <person name="Philippe R."/>
            <person name="Pilate G."/>
            <person name="Poliakov A."/>
            <person name="Razumovskaya J."/>
            <person name="Richardson P."/>
            <person name="Rinaldi C."/>
            <person name="Ritland K."/>
            <person name="Rouze P."/>
            <person name="Ryaboy D."/>
            <person name="Schmutz J."/>
            <person name="Schrader J."/>
            <person name="Segerman B."/>
            <person name="Shin H."/>
            <person name="Siddiqui A."/>
            <person name="Sterky F."/>
            <person name="Terry A."/>
            <person name="Tsai C.J."/>
            <person name="Uberbacher E."/>
            <person name="Unneberg P."/>
            <person name="Vahala J."/>
            <person name="Wall K."/>
            <person name="Wessler S."/>
            <person name="Yang G."/>
            <person name="Yin T."/>
            <person name="Douglas C."/>
            <person name="Marra M."/>
            <person name="Sandberg G."/>
            <person name="Van de Peer Y."/>
            <person name="Rokhsar D."/>
        </authorList>
    </citation>
    <scope>NUCLEOTIDE SEQUENCE [LARGE SCALE GENOMIC DNA]</scope>
    <source>
        <strain evidence="2">cv. Nisqually</strain>
    </source>
</reference>
<evidence type="ECO:0000313" key="2">
    <source>
        <dbReference type="Proteomes" id="UP000006729"/>
    </source>
</evidence>
<dbReference type="InParanoid" id="A0A2K1ZVT0"/>
<evidence type="ECO:0000313" key="1">
    <source>
        <dbReference type="EMBL" id="PNT29391.1"/>
    </source>
</evidence>
<dbReference type="Proteomes" id="UP000006729">
    <property type="component" value="Chromosome 6"/>
</dbReference>
<organism evidence="1 2">
    <name type="scientific">Populus trichocarpa</name>
    <name type="common">Western balsam poplar</name>
    <name type="synonym">Populus balsamifera subsp. trichocarpa</name>
    <dbReference type="NCBI Taxonomy" id="3694"/>
    <lineage>
        <taxon>Eukaryota</taxon>
        <taxon>Viridiplantae</taxon>
        <taxon>Streptophyta</taxon>
        <taxon>Embryophyta</taxon>
        <taxon>Tracheophyta</taxon>
        <taxon>Spermatophyta</taxon>
        <taxon>Magnoliopsida</taxon>
        <taxon>eudicotyledons</taxon>
        <taxon>Gunneridae</taxon>
        <taxon>Pentapetalae</taxon>
        <taxon>rosids</taxon>
        <taxon>fabids</taxon>
        <taxon>Malpighiales</taxon>
        <taxon>Salicaceae</taxon>
        <taxon>Saliceae</taxon>
        <taxon>Populus</taxon>
    </lineage>
</organism>
<dbReference type="AlphaFoldDB" id="A0A2K1ZVT0"/>
<accession>A0A2K1ZVT0</accession>
<dbReference type="EMBL" id="CM009295">
    <property type="protein sequence ID" value="PNT29391.1"/>
    <property type="molecule type" value="Genomic_DNA"/>
</dbReference>